<dbReference type="Proteomes" id="UP000537890">
    <property type="component" value="Unassembled WGS sequence"/>
</dbReference>
<protein>
    <submittedName>
        <fullName evidence="2">Uncharacterized protein</fullName>
    </submittedName>
</protein>
<dbReference type="EMBL" id="JACCHS010000150">
    <property type="protein sequence ID" value="NYT47440.1"/>
    <property type="molecule type" value="Genomic_DNA"/>
</dbReference>
<name>A0A7Z0SFI5_9GAMM</name>
<accession>A0A7Z0SFI5</accession>
<evidence type="ECO:0000256" key="1">
    <source>
        <dbReference type="SAM" id="Coils"/>
    </source>
</evidence>
<evidence type="ECO:0000313" key="3">
    <source>
        <dbReference type="Proteomes" id="UP000537890"/>
    </source>
</evidence>
<proteinExistence type="predicted"/>
<gene>
    <name evidence="2" type="ORF">H0A75_07565</name>
</gene>
<dbReference type="AlphaFoldDB" id="A0A7Z0SFI5"/>
<evidence type="ECO:0000313" key="2">
    <source>
        <dbReference type="EMBL" id="NYT47440.1"/>
    </source>
</evidence>
<reference evidence="2 3" key="1">
    <citation type="submission" date="2020-05" db="EMBL/GenBank/DDBJ databases">
        <title>Horizontal transmission and recombination maintain forever young bacterial symbiont genomes.</title>
        <authorList>
            <person name="Russell S.L."/>
            <person name="Pepper-Tunick E."/>
            <person name="Svedberg J."/>
            <person name="Byrne A."/>
            <person name="Ruelas Castillo J."/>
            <person name="Vollmers C."/>
            <person name="Beinart R.A."/>
            <person name="Corbett-Detig R."/>
        </authorList>
    </citation>
    <scope>NUCLEOTIDE SEQUENCE [LARGE SCALE GENOMIC DNA]</scope>
    <source>
        <strain evidence="2">4727-3</strain>
    </source>
</reference>
<comment type="caution">
    <text evidence="2">The sequence shown here is derived from an EMBL/GenBank/DDBJ whole genome shotgun (WGS) entry which is preliminary data.</text>
</comment>
<keyword evidence="1" id="KW-0175">Coiled coil</keyword>
<feature type="coiled-coil region" evidence="1">
    <location>
        <begin position="21"/>
        <end position="48"/>
    </location>
</feature>
<sequence>MSKKKLLEKLQQFFDSDQQDKIKHSQQIKKVLKKLKEKERKIQQNLELCKDPGKVAELQQELDIIYAQRMKG</sequence>
<organism evidence="2 3">
    <name type="scientific">Candidatus Methanofishera endochildressiae</name>
    <dbReference type="NCBI Taxonomy" id="2738884"/>
    <lineage>
        <taxon>Bacteria</taxon>
        <taxon>Pseudomonadati</taxon>
        <taxon>Pseudomonadota</taxon>
        <taxon>Gammaproteobacteria</taxon>
        <taxon>Candidatus Methanofishera</taxon>
    </lineage>
</organism>